<comment type="function">
    <text evidence="4">Catalyzes the reduction of 1-pyrroline-5-carboxylate (PCA) to L-proline.</text>
</comment>
<dbReference type="InterPro" id="IPR029036">
    <property type="entry name" value="P5CR_dimer"/>
</dbReference>
<dbReference type="PIRSF" id="PIRSF000193">
    <property type="entry name" value="Pyrrol-5-carb_rd"/>
    <property type="match status" value="1"/>
</dbReference>
<gene>
    <name evidence="8" type="primary">proC_2</name>
    <name evidence="4" type="synonym">proC</name>
    <name evidence="8" type="ORF">GCM10010403_08670</name>
</gene>
<dbReference type="Gene3D" id="3.40.50.720">
    <property type="entry name" value="NAD(P)-binding Rossmann-like Domain"/>
    <property type="match status" value="1"/>
</dbReference>
<dbReference type="InterPro" id="IPR000304">
    <property type="entry name" value="Pyrroline-COOH_reductase"/>
</dbReference>
<keyword evidence="3 4" id="KW-0560">Oxidoreductase</keyword>
<evidence type="ECO:0000259" key="7">
    <source>
        <dbReference type="Pfam" id="PF14748"/>
    </source>
</evidence>
<dbReference type="SUPFAM" id="SSF48179">
    <property type="entry name" value="6-phosphogluconate dehydrogenase C-terminal domain-like"/>
    <property type="match status" value="1"/>
</dbReference>
<dbReference type="InterPro" id="IPR008927">
    <property type="entry name" value="6-PGluconate_DH-like_C_sf"/>
</dbReference>
<dbReference type="PANTHER" id="PTHR11645:SF0">
    <property type="entry name" value="PYRROLINE-5-CARBOXYLATE REDUCTASE 3"/>
    <property type="match status" value="1"/>
</dbReference>
<dbReference type="EC" id="1.5.1.2" evidence="4 5"/>
<dbReference type="HAMAP" id="MF_01925">
    <property type="entry name" value="P5C_reductase"/>
    <property type="match status" value="1"/>
</dbReference>
<organism evidence="8 9">
    <name type="scientific">Glycomyces rutgersensis</name>
    <dbReference type="NCBI Taxonomy" id="58115"/>
    <lineage>
        <taxon>Bacteria</taxon>
        <taxon>Bacillati</taxon>
        <taxon>Actinomycetota</taxon>
        <taxon>Actinomycetes</taxon>
        <taxon>Glycomycetales</taxon>
        <taxon>Glycomycetaceae</taxon>
        <taxon>Glycomyces</taxon>
    </lineage>
</organism>
<evidence type="ECO:0000256" key="2">
    <source>
        <dbReference type="ARBA" id="ARBA00022857"/>
    </source>
</evidence>
<dbReference type="Gene3D" id="1.10.3730.10">
    <property type="entry name" value="ProC C-terminal domain-like"/>
    <property type="match status" value="1"/>
</dbReference>
<dbReference type="InterPro" id="IPR036291">
    <property type="entry name" value="NAD(P)-bd_dom_sf"/>
</dbReference>
<protein>
    <recommendedName>
        <fullName evidence="4 5">Pyrroline-5-carboxylate reductase</fullName>
        <shortName evidence="4">P5C reductase</shortName>
        <shortName evidence="4">P5CR</shortName>
        <ecNumber evidence="4 5">1.5.1.2</ecNumber>
    </recommendedName>
    <alternativeName>
        <fullName evidence="4">PCA reductase</fullName>
    </alternativeName>
</protein>
<evidence type="ECO:0000256" key="1">
    <source>
        <dbReference type="ARBA" id="ARBA00005525"/>
    </source>
</evidence>
<dbReference type="Pfam" id="PF14748">
    <property type="entry name" value="P5CR_dimer"/>
    <property type="match status" value="1"/>
</dbReference>
<comment type="catalytic activity">
    <reaction evidence="4">
        <text>L-proline + NAD(+) = (S)-1-pyrroline-5-carboxylate + NADH + 2 H(+)</text>
        <dbReference type="Rhea" id="RHEA:14105"/>
        <dbReference type="ChEBI" id="CHEBI:15378"/>
        <dbReference type="ChEBI" id="CHEBI:17388"/>
        <dbReference type="ChEBI" id="CHEBI:57540"/>
        <dbReference type="ChEBI" id="CHEBI:57945"/>
        <dbReference type="ChEBI" id="CHEBI:60039"/>
        <dbReference type="EC" id="1.5.1.2"/>
    </reaction>
</comment>
<sequence length="270" mass="28317">MAMRTVAVLGAGKMGQAIVSGLLRAGWSGESVVATARSAERAAELREAYGIRVEPNAEAVRDADVVVVAVKPQDAGALLEELAGAFEGGAPVVSICAGLPVAFFEKRLPDETPVIRAMPNTPALVDEAMTVLSPGSHASETHLAAVEELFTPLGRTLVVDEKHQDAVTAISGSGPAYFYYLAEAMTEAGVLMGLPRAIAKELVTQTSLGAARMLRESGQSPVDLREAVESPAGTTISAVRQLENHRARSAVTDAIEAARDRAREIAEEYA</sequence>
<evidence type="ECO:0000256" key="5">
    <source>
        <dbReference type="NCBIfam" id="TIGR00112"/>
    </source>
</evidence>
<keyword evidence="9" id="KW-1185">Reference proteome</keyword>
<comment type="subcellular location">
    <subcellularLocation>
        <location evidence="4">Cytoplasm</location>
    </subcellularLocation>
</comment>
<reference evidence="8 9" key="1">
    <citation type="journal article" date="2019" name="Int. J. Syst. Evol. Microbiol.">
        <title>The Global Catalogue of Microorganisms (GCM) 10K type strain sequencing project: providing services to taxonomists for standard genome sequencing and annotation.</title>
        <authorList>
            <consortium name="The Broad Institute Genomics Platform"/>
            <consortium name="The Broad Institute Genome Sequencing Center for Infectious Disease"/>
            <person name="Wu L."/>
            <person name="Ma J."/>
        </authorList>
    </citation>
    <scope>NUCLEOTIDE SEQUENCE [LARGE SCALE GENOMIC DNA]</scope>
    <source>
        <strain evidence="8 9">JCM 6238</strain>
    </source>
</reference>
<comment type="catalytic activity">
    <reaction evidence="4">
        <text>L-proline + NADP(+) = (S)-1-pyrroline-5-carboxylate + NADPH + 2 H(+)</text>
        <dbReference type="Rhea" id="RHEA:14109"/>
        <dbReference type="ChEBI" id="CHEBI:15378"/>
        <dbReference type="ChEBI" id="CHEBI:17388"/>
        <dbReference type="ChEBI" id="CHEBI:57783"/>
        <dbReference type="ChEBI" id="CHEBI:58349"/>
        <dbReference type="ChEBI" id="CHEBI:60039"/>
        <dbReference type="EC" id="1.5.1.2"/>
    </reaction>
</comment>
<dbReference type="NCBIfam" id="TIGR00112">
    <property type="entry name" value="proC"/>
    <property type="match status" value="1"/>
</dbReference>
<dbReference type="PANTHER" id="PTHR11645">
    <property type="entry name" value="PYRROLINE-5-CARBOXYLATE REDUCTASE"/>
    <property type="match status" value="1"/>
</dbReference>
<accession>A0ABN3F7R4</accession>
<dbReference type="Pfam" id="PF03807">
    <property type="entry name" value="F420_oxidored"/>
    <property type="match status" value="1"/>
</dbReference>
<keyword evidence="4" id="KW-0641">Proline biosynthesis</keyword>
<feature type="domain" description="Pyrroline-5-carboxylate reductase dimerisation" evidence="7">
    <location>
        <begin position="161"/>
        <end position="264"/>
    </location>
</feature>
<evidence type="ECO:0000256" key="4">
    <source>
        <dbReference type="HAMAP-Rule" id="MF_01925"/>
    </source>
</evidence>
<dbReference type="SUPFAM" id="SSF51735">
    <property type="entry name" value="NAD(P)-binding Rossmann-fold domains"/>
    <property type="match status" value="1"/>
</dbReference>
<evidence type="ECO:0000259" key="6">
    <source>
        <dbReference type="Pfam" id="PF03807"/>
    </source>
</evidence>
<comment type="pathway">
    <text evidence="4">Amino-acid biosynthesis; L-proline biosynthesis; L-proline from L-glutamate 5-semialdehyde: step 1/1.</text>
</comment>
<name>A0ABN3F7R4_9ACTN</name>
<keyword evidence="4" id="KW-0028">Amino-acid biosynthesis</keyword>
<proteinExistence type="inferred from homology"/>
<dbReference type="EMBL" id="BAAASX010000001">
    <property type="protein sequence ID" value="GAA2321109.1"/>
    <property type="molecule type" value="Genomic_DNA"/>
</dbReference>
<dbReference type="InterPro" id="IPR028939">
    <property type="entry name" value="P5C_Rdtase_cat_N"/>
</dbReference>
<evidence type="ECO:0000313" key="9">
    <source>
        <dbReference type="Proteomes" id="UP001501584"/>
    </source>
</evidence>
<keyword evidence="2 4" id="KW-0521">NADP</keyword>
<feature type="domain" description="Pyrroline-5-carboxylate reductase catalytic N-terminal" evidence="6">
    <location>
        <begin position="5"/>
        <end position="98"/>
    </location>
</feature>
<dbReference type="Proteomes" id="UP001501584">
    <property type="component" value="Unassembled WGS sequence"/>
</dbReference>
<evidence type="ECO:0000256" key="3">
    <source>
        <dbReference type="ARBA" id="ARBA00023002"/>
    </source>
</evidence>
<keyword evidence="4" id="KW-0963">Cytoplasm</keyword>
<comment type="similarity">
    <text evidence="1 4">Belongs to the pyrroline-5-carboxylate reductase family.</text>
</comment>
<evidence type="ECO:0000313" key="8">
    <source>
        <dbReference type="EMBL" id="GAA2321109.1"/>
    </source>
</evidence>
<comment type="caution">
    <text evidence="8">The sequence shown here is derived from an EMBL/GenBank/DDBJ whole genome shotgun (WGS) entry which is preliminary data.</text>
</comment>